<evidence type="ECO:0000313" key="3">
    <source>
        <dbReference type="Proteomes" id="UP000606003"/>
    </source>
</evidence>
<dbReference type="Proteomes" id="UP000606003">
    <property type="component" value="Unassembled WGS sequence"/>
</dbReference>
<evidence type="ECO:0000256" key="1">
    <source>
        <dbReference type="SAM" id="SignalP"/>
    </source>
</evidence>
<dbReference type="EMBL" id="JACXAC010000009">
    <property type="protein sequence ID" value="MBD2724679.1"/>
    <property type="molecule type" value="Genomic_DNA"/>
</dbReference>
<evidence type="ECO:0000313" key="2">
    <source>
        <dbReference type="EMBL" id="MBD2724679.1"/>
    </source>
</evidence>
<feature type="signal peptide" evidence="1">
    <location>
        <begin position="1"/>
        <end position="27"/>
    </location>
</feature>
<organism evidence="2 3">
    <name type="scientific">Hymenobacter armeniacus</name>
    <dbReference type="NCBI Taxonomy" id="2771358"/>
    <lineage>
        <taxon>Bacteria</taxon>
        <taxon>Pseudomonadati</taxon>
        <taxon>Bacteroidota</taxon>
        <taxon>Cytophagia</taxon>
        <taxon>Cytophagales</taxon>
        <taxon>Hymenobacteraceae</taxon>
        <taxon>Hymenobacter</taxon>
    </lineage>
</organism>
<accession>A0ABR8K1Y6</accession>
<proteinExistence type="predicted"/>
<reference evidence="2 3" key="1">
    <citation type="submission" date="2020-09" db="EMBL/GenBank/DDBJ databases">
        <authorList>
            <person name="Kim M.K."/>
        </authorList>
    </citation>
    <scope>NUCLEOTIDE SEQUENCE [LARGE SCALE GENOMIC DNA]</scope>
    <source>
        <strain evidence="2 3">BT189</strain>
    </source>
</reference>
<gene>
    <name evidence="2" type="ORF">IC234_21310</name>
</gene>
<comment type="caution">
    <text evidence="2">The sequence shown here is derived from an EMBL/GenBank/DDBJ whole genome shotgun (WGS) entry which is preliminary data.</text>
</comment>
<name>A0ABR8K1Y6_9BACT</name>
<feature type="non-terminal residue" evidence="2">
    <location>
        <position position="48"/>
    </location>
</feature>
<protein>
    <submittedName>
        <fullName evidence="2">Uncharacterized protein</fullName>
    </submittedName>
</protein>
<keyword evidence="1" id="KW-0732">Signal</keyword>
<sequence length="48" mass="5295">MRKILHSFTLLLFACGLLLGSAQEARASHLLGGDMTYVSLGNNQYRVK</sequence>
<dbReference type="PROSITE" id="PS51257">
    <property type="entry name" value="PROKAR_LIPOPROTEIN"/>
    <property type="match status" value="1"/>
</dbReference>
<feature type="chain" id="PRO_5046385541" evidence="1">
    <location>
        <begin position="28"/>
        <end position="48"/>
    </location>
</feature>
<keyword evidence="3" id="KW-1185">Reference proteome</keyword>